<feature type="region of interest" description="Disordered" evidence="1">
    <location>
        <begin position="1"/>
        <end position="34"/>
    </location>
</feature>
<reference evidence="3" key="1">
    <citation type="submission" date="2016-11" db="EMBL/GenBank/DDBJ databases">
        <authorList>
            <person name="Jaros S."/>
            <person name="Januszkiewicz K."/>
            <person name="Wedrychowicz H."/>
        </authorList>
    </citation>
    <scope>NUCLEOTIDE SEQUENCE [LARGE SCALE GENOMIC DNA]</scope>
    <source>
        <strain evidence="3">DSM 7057</strain>
    </source>
</reference>
<dbReference type="Proteomes" id="UP000182680">
    <property type="component" value="Unassembled WGS sequence"/>
</dbReference>
<evidence type="ECO:0000313" key="3">
    <source>
        <dbReference type="Proteomes" id="UP000182680"/>
    </source>
</evidence>
<gene>
    <name evidence="2" type="ORF">SAMN02910291_01272</name>
</gene>
<proteinExistence type="predicted"/>
<evidence type="ECO:0000313" key="2">
    <source>
        <dbReference type="EMBL" id="SFW42898.1"/>
    </source>
</evidence>
<accession>A0AA94HT57</accession>
<dbReference type="EMBL" id="FPIW01000017">
    <property type="protein sequence ID" value="SFW42898.1"/>
    <property type="molecule type" value="Genomic_DNA"/>
</dbReference>
<protein>
    <submittedName>
        <fullName evidence="2">Uncharacterized protein</fullName>
    </submittedName>
</protein>
<name>A0AA94HT57_DESDE</name>
<organism evidence="2 3">
    <name type="scientific">Desulfovibrio desulfuricans</name>
    <dbReference type="NCBI Taxonomy" id="876"/>
    <lineage>
        <taxon>Bacteria</taxon>
        <taxon>Pseudomonadati</taxon>
        <taxon>Thermodesulfobacteriota</taxon>
        <taxon>Desulfovibrionia</taxon>
        <taxon>Desulfovibrionales</taxon>
        <taxon>Desulfovibrionaceae</taxon>
        <taxon>Desulfovibrio</taxon>
    </lineage>
</organism>
<evidence type="ECO:0000256" key="1">
    <source>
        <dbReference type="SAM" id="MobiDB-lite"/>
    </source>
</evidence>
<dbReference type="AlphaFoldDB" id="A0AA94HT57"/>
<comment type="caution">
    <text evidence="2">The sequence shown here is derived from an EMBL/GenBank/DDBJ whole genome shotgun (WGS) entry which is preliminary data.</text>
</comment>
<sequence length="67" mass="7325">MSKITASYFPPYGFPGHGDSSPPPPQRDCTKGEKPPALLSTQLALTQNSAWRNMVSLISYPDHPLAR</sequence>